<reference evidence="3 4" key="1">
    <citation type="submission" date="2013-06" db="EMBL/GenBank/DDBJ databases">
        <title>Draft genome sequence of Thauera terpenica.</title>
        <authorList>
            <person name="Liu B."/>
            <person name="Frostegard A.H."/>
            <person name="Shapleigh J.P."/>
        </authorList>
    </citation>
    <scope>NUCLEOTIDE SEQUENCE [LARGE SCALE GENOMIC DNA]</scope>
    <source>
        <strain evidence="3 4">58Eu</strain>
    </source>
</reference>
<proteinExistence type="inferred from homology"/>
<dbReference type="RefSeq" id="WP_021248913.1">
    <property type="nucleotide sequence ID" value="NZ_ATJV01000048.1"/>
</dbReference>
<dbReference type="NCBIfam" id="TIGR01994">
    <property type="entry name" value="SUF_scaf_2"/>
    <property type="match status" value="1"/>
</dbReference>
<evidence type="ECO:0000256" key="1">
    <source>
        <dbReference type="ARBA" id="ARBA00006420"/>
    </source>
</evidence>
<dbReference type="InterPro" id="IPR002871">
    <property type="entry name" value="NIF_FeS_clus_asmbl_NifU_N"/>
</dbReference>
<dbReference type="CDD" id="cd06664">
    <property type="entry name" value="IscU_like"/>
    <property type="match status" value="1"/>
</dbReference>
<evidence type="ECO:0000259" key="2">
    <source>
        <dbReference type="Pfam" id="PF01592"/>
    </source>
</evidence>
<sequence length="150" mass="16522">MNPGAPDLRELYQEVIFDHNRKPRNYRPMADANRHADGHNPLCGDQLTVYLHIEDEIVRDVSFVGQGCAISTASASLMTEAVKGKPVAEVEALFQDFHTLLTSTAPERDFGKLAALSGVREFPARVKCATLAWHTLHNAIIGAQDPARTE</sequence>
<dbReference type="Gene3D" id="3.90.1010.10">
    <property type="match status" value="1"/>
</dbReference>
<dbReference type="GO" id="GO:0016226">
    <property type="term" value="P:iron-sulfur cluster assembly"/>
    <property type="evidence" value="ECO:0007669"/>
    <property type="project" value="InterPro"/>
</dbReference>
<evidence type="ECO:0000313" key="3">
    <source>
        <dbReference type="EMBL" id="EPZ16072.1"/>
    </source>
</evidence>
<accession>S9ZRF4</accession>
<protein>
    <recommendedName>
        <fullName evidence="2">NIF system FeS cluster assembly NifU N-terminal domain-containing protein</fullName>
    </recommendedName>
</protein>
<feature type="domain" description="NIF system FeS cluster assembly NifU N-terminal" evidence="2">
    <location>
        <begin position="12"/>
        <end position="128"/>
    </location>
</feature>
<comment type="similarity">
    <text evidence="1">Belongs to the NifU family.</text>
</comment>
<organism evidence="3 4">
    <name type="scientific">Thauera terpenica 58Eu</name>
    <dbReference type="NCBI Taxonomy" id="1348657"/>
    <lineage>
        <taxon>Bacteria</taxon>
        <taxon>Pseudomonadati</taxon>
        <taxon>Pseudomonadota</taxon>
        <taxon>Betaproteobacteria</taxon>
        <taxon>Rhodocyclales</taxon>
        <taxon>Zoogloeaceae</taxon>
        <taxon>Thauera</taxon>
    </lineage>
</organism>
<dbReference type="STRING" id="1348657.M622_02540"/>
<dbReference type="AlphaFoldDB" id="S9ZRF4"/>
<dbReference type="eggNOG" id="COG0822">
    <property type="taxonomic scope" value="Bacteria"/>
</dbReference>
<dbReference type="GO" id="GO:0051536">
    <property type="term" value="F:iron-sulfur cluster binding"/>
    <property type="evidence" value="ECO:0007669"/>
    <property type="project" value="InterPro"/>
</dbReference>
<dbReference type="PANTHER" id="PTHR10093">
    <property type="entry name" value="IRON-SULFUR CLUSTER ASSEMBLY ENZYME NIFU HOMOLOG"/>
    <property type="match status" value="1"/>
</dbReference>
<dbReference type="Pfam" id="PF01592">
    <property type="entry name" value="NifU_N"/>
    <property type="match status" value="1"/>
</dbReference>
<comment type="caution">
    <text evidence="3">The sequence shown here is derived from an EMBL/GenBank/DDBJ whole genome shotgun (WGS) entry which is preliminary data.</text>
</comment>
<dbReference type="FunFam" id="3.90.1010.10:FF:000002">
    <property type="entry name" value="Iron-sulfur cluster assembly scaffold protein NifU"/>
    <property type="match status" value="1"/>
</dbReference>
<keyword evidence="4" id="KW-1185">Reference proteome</keyword>
<dbReference type="GO" id="GO:0005506">
    <property type="term" value="F:iron ion binding"/>
    <property type="evidence" value="ECO:0007669"/>
    <property type="project" value="InterPro"/>
</dbReference>
<dbReference type="EMBL" id="ATJV01000048">
    <property type="protein sequence ID" value="EPZ16072.1"/>
    <property type="molecule type" value="Genomic_DNA"/>
</dbReference>
<dbReference type="SUPFAM" id="SSF82649">
    <property type="entry name" value="SufE/NifU"/>
    <property type="match status" value="1"/>
</dbReference>
<gene>
    <name evidence="3" type="ORF">M622_02540</name>
</gene>
<dbReference type="OrthoDB" id="9804157at2"/>
<name>S9ZRF4_9RHOO</name>
<dbReference type="Proteomes" id="UP000015455">
    <property type="component" value="Unassembled WGS sequence"/>
</dbReference>
<evidence type="ECO:0000313" key="4">
    <source>
        <dbReference type="Proteomes" id="UP000015455"/>
    </source>
</evidence>
<dbReference type="PATRIC" id="fig|1348657.5.peg.1486"/>